<dbReference type="Pfam" id="PF13410">
    <property type="entry name" value="GST_C_2"/>
    <property type="match status" value="1"/>
</dbReference>
<dbReference type="RefSeq" id="WP_168661710.1">
    <property type="nucleotide sequence ID" value="NZ_CP051180.1"/>
</dbReference>
<dbReference type="SFLD" id="SFLDS00019">
    <property type="entry name" value="Glutathione_Transferase_(cytos"/>
    <property type="match status" value="1"/>
</dbReference>
<accession>A0A6H1UG56</accession>
<feature type="domain" description="GST N-terminal" evidence="1">
    <location>
        <begin position="1"/>
        <end position="80"/>
    </location>
</feature>
<dbReference type="SFLD" id="SFLDG00358">
    <property type="entry name" value="Main_(cytGST)"/>
    <property type="match status" value="1"/>
</dbReference>
<evidence type="ECO:0000259" key="2">
    <source>
        <dbReference type="PROSITE" id="PS50405"/>
    </source>
</evidence>
<feature type="domain" description="GST C-terminal" evidence="2">
    <location>
        <begin position="85"/>
        <end position="217"/>
    </location>
</feature>
<evidence type="ECO:0000313" key="3">
    <source>
        <dbReference type="EMBL" id="QIZ78085.1"/>
    </source>
</evidence>
<dbReference type="PANTHER" id="PTHR42673">
    <property type="entry name" value="MALEYLACETOACETATE ISOMERASE"/>
    <property type="match status" value="1"/>
</dbReference>
<name>A0A6H1UG56_9GAMM</name>
<dbReference type="AlphaFoldDB" id="A0A6H1UG56"/>
<proteinExistence type="predicted"/>
<dbReference type="InterPro" id="IPR010987">
    <property type="entry name" value="Glutathione-S-Trfase_C-like"/>
</dbReference>
<dbReference type="CDD" id="cd00299">
    <property type="entry name" value="GST_C_family"/>
    <property type="match status" value="1"/>
</dbReference>
<keyword evidence="3" id="KW-0808">Transferase</keyword>
<gene>
    <name evidence="3" type="ORF">HER31_14965</name>
</gene>
<dbReference type="InterPro" id="IPR036249">
    <property type="entry name" value="Thioredoxin-like_sf"/>
</dbReference>
<dbReference type="GO" id="GO:0006559">
    <property type="term" value="P:L-phenylalanine catabolic process"/>
    <property type="evidence" value="ECO:0007669"/>
    <property type="project" value="TreeGrafter"/>
</dbReference>
<dbReference type="GO" id="GO:0006749">
    <property type="term" value="P:glutathione metabolic process"/>
    <property type="evidence" value="ECO:0007669"/>
    <property type="project" value="TreeGrafter"/>
</dbReference>
<dbReference type="Gene3D" id="3.40.30.10">
    <property type="entry name" value="Glutaredoxin"/>
    <property type="match status" value="1"/>
</dbReference>
<dbReference type="CDD" id="cd00570">
    <property type="entry name" value="GST_N_family"/>
    <property type="match status" value="1"/>
</dbReference>
<dbReference type="SUPFAM" id="SSF52833">
    <property type="entry name" value="Thioredoxin-like"/>
    <property type="match status" value="1"/>
</dbReference>
<dbReference type="KEGG" id="fes:HER31_14965"/>
<reference evidence="3 4" key="1">
    <citation type="submission" date="2020-04" db="EMBL/GenBank/DDBJ databases">
        <title>Ferrimonas sp. S7 isolated from sea water.</title>
        <authorList>
            <person name="Bae S.S."/>
            <person name="Baek K."/>
        </authorList>
    </citation>
    <scope>NUCLEOTIDE SEQUENCE [LARGE SCALE GENOMIC DNA]</scope>
    <source>
        <strain evidence="3 4">S7</strain>
    </source>
</reference>
<evidence type="ECO:0000313" key="4">
    <source>
        <dbReference type="Proteomes" id="UP000501602"/>
    </source>
</evidence>
<protein>
    <submittedName>
        <fullName evidence="3">Glutathione S-transferase family protein</fullName>
    </submittedName>
</protein>
<dbReference type="GO" id="GO:0004364">
    <property type="term" value="F:glutathione transferase activity"/>
    <property type="evidence" value="ECO:0007669"/>
    <property type="project" value="TreeGrafter"/>
</dbReference>
<dbReference type="SUPFAM" id="SSF47616">
    <property type="entry name" value="GST C-terminal domain-like"/>
    <property type="match status" value="1"/>
</dbReference>
<dbReference type="PROSITE" id="PS50405">
    <property type="entry name" value="GST_CTER"/>
    <property type="match status" value="1"/>
</dbReference>
<organism evidence="3 4">
    <name type="scientific">Ferrimonas lipolytica</name>
    <dbReference type="NCBI Taxonomy" id="2724191"/>
    <lineage>
        <taxon>Bacteria</taxon>
        <taxon>Pseudomonadati</taxon>
        <taxon>Pseudomonadota</taxon>
        <taxon>Gammaproteobacteria</taxon>
        <taxon>Alteromonadales</taxon>
        <taxon>Ferrimonadaceae</taxon>
        <taxon>Ferrimonas</taxon>
    </lineage>
</organism>
<dbReference type="PANTHER" id="PTHR42673:SF21">
    <property type="entry name" value="GLUTATHIONE S-TRANSFERASE YFCF"/>
    <property type="match status" value="1"/>
</dbReference>
<dbReference type="InterPro" id="IPR040079">
    <property type="entry name" value="Glutathione_S-Trfase"/>
</dbReference>
<dbReference type="EMBL" id="CP051180">
    <property type="protein sequence ID" value="QIZ78085.1"/>
    <property type="molecule type" value="Genomic_DNA"/>
</dbReference>
<dbReference type="InterPro" id="IPR036282">
    <property type="entry name" value="Glutathione-S-Trfase_C_sf"/>
</dbReference>
<dbReference type="InterPro" id="IPR004045">
    <property type="entry name" value="Glutathione_S-Trfase_N"/>
</dbReference>
<sequence length="217" mass="24352">MNSLYGIPLSPFVRKVMLTLEYKRIDFTSQPLFPRDPSPEFRAISPLGKIPAFADATLAQPLLESAVICDYLECRYPQPSIYPALPEQRAQCLWLQSYADTSLMSVTASVFFEIVARRLLRKGDTDTARVAQIVAAEQPPVFDYLETQLAPAEFAVGTEVSIADFAIATQFINAKYAGIEPNPQRWPRLSSYLQRLYQLPVINARMGADQPLLIAYD</sequence>
<dbReference type="GO" id="GO:0016034">
    <property type="term" value="F:maleylacetoacetate isomerase activity"/>
    <property type="evidence" value="ECO:0007669"/>
    <property type="project" value="TreeGrafter"/>
</dbReference>
<evidence type="ECO:0000259" key="1">
    <source>
        <dbReference type="PROSITE" id="PS50404"/>
    </source>
</evidence>
<dbReference type="Pfam" id="PF13417">
    <property type="entry name" value="GST_N_3"/>
    <property type="match status" value="1"/>
</dbReference>
<dbReference type="PROSITE" id="PS50404">
    <property type="entry name" value="GST_NTER"/>
    <property type="match status" value="1"/>
</dbReference>
<keyword evidence="4" id="KW-1185">Reference proteome</keyword>
<dbReference type="Gene3D" id="1.20.1050.10">
    <property type="match status" value="1"/>
</dbReference>
<dbReference type="Proteomes" id="UP000501602">
    <property type="component" value="Chromosome"/>
</dbReference>